<evidence type="ECO:0000256" key="1">
    <source>
        <dbReference type="SAM" id="MobiDB-lite"/>
    </source>
</evidence>
<reference evidence="3 4" key="1">
    <citation type="submission" date="2020-06" db="EMBL/GenBank/DDBJ databases">
        <authorList>
            <person name="Criscuolo A."/>
        </authorList>
    </citation>
    <scope>NUCLEOTIDE SEQUENCE [LARGE SCALE GENOMIC DNA]</scope>
    <source>
        <strain evidence="3">1804121828</strain>
    </source>
</reference>
<keyword evidence="4" id="KW-1185">Reference proteome</keyword>
<dbReference type="AlphaFoldDB" id="A0A6V6Y1H8"/>
<comment type="caution">
    <text evidence="3">The sequence shown here is derived from an EMBL/GenBank/DDBJ whole genome shotgun (WGS) entry which is preliminary data.</text>
</comment>
<dbReference type="EMBL" id="CAIJCS010000016">
    <property type="protein sequence ID" value="CAC9928683.1"/>
    <property type="molecule type" value="Genomic_DNA"/>
</dbReference>
<protein>
    <submittedName>
        <fullName evidence="3">Uncharacterized protein</fullName>
    </submittedName>
</protein>
<keyword evidence="2" id="KW-0812">Transmembrane</keyword>
<evidence type="ECO:0000313" key="4">
    <source>
        <dbReference type="Proteomes" id="UP000586454"/>
    </source>
</evidence>
<gene>
    <name evidence="3" type="ORF">PEPNEM18_00738</name>
</gene>
<feature type="region of interest" description="Disordered" evidence="1">
    <location>
        <begin position="82"/>
        <end position="102"/>
    </location>
</feature>
<organism evidence="3 4">
    <name type="scientific">Aedoeadaptatus nemausensis</name>
    <dbReference type="NCBI Taxonomy" id="2582829"/>
    <lineage>
        <taxon>Bacteria</taxon>
        <taxon>Bacillati</taxon>
        <taxon>Bacillota</taxon>
        <taxon>Tissierellia</taxon>
        <taxon>Tissierellales</taxon>
        <taxon>Peptoniphilaceae</taxon>
        <taxon>Aedoeadaptatus</taxon>
    </lineage>
</organism>
<proteinExistence type="predicted"/>
<feature type="transmembrane region" description="Helical" evidence="2">
    <location>
        <begin position="21"/>
        <end position="38"/>
    </location>
</feature>
<feature type="compositionally biased region" description="Polar residues" evidence="1">
    <location>
        <begin position="132"/>
        <end position="141"/>
    </location>
</feature>
<accession>A0A6V6Y1H8</accession>
<dbReference type="Proteomes" id="UP000586454">
    <property type="component" value="Unassembled WGS sequence"/>
</dbReference>
<feature type="transmembrane region" description="Helical" evidence="2">
    <location>
        <begin position="50"/>
        <end position="72"/>
    </location>
</feature>
<evidence type="ECO:0000256" key="2">
    <source>
        <dbReference type="SAM" id="Phobius"/>
    </source>
</evidence>
<sequence length="183" mass="20890">MIVFIPLFAFLIYRSIKTRSKAVYSLLVFAIFSFLSYMDIIDQLIFPLPYIVYGIGILSIPACIIFSGREYVKAKKDYLKTRRNKREKEESNQRTVDDNHDKIVIEHAGGGEQKVYYVKRSVNLKGTDENNENVPHGTSTTEEAETDKPSEPEENENEEDEVIDSTLSGPSGKSEEVEEPEEE</sequence>
<keyword evidence="2" id="KW-1133">Transmembrane helix</keyword>
<evidence type="ECO:0000313" key="3">
    <source>
        <dbReference type="EMBL" id="CAC9928683.1"/>
    </source>
</evidence>
<feature type="compositionally biased region" description="Acidic residues" evidence="1">
    <location>
        <begin position="152"/>
        <end position="163"/>
    </location>
</feature>
<name>A0A6V6Y1H8_9FIRM</name>
<keyword evidence="2" id="KW-0472">Membrane</keyword>
<feature type="region of interest" description="Disordered" evidence="1">
    <location>
        <begin position="126"/>
        <end position="183"/>
    </location>
</feature>